<proteinExistence type="predicted"/>
<reference evidence="2" key="1">
    <citation type="submission" date="2022-06" db="EMBL/GenBank/DDBJ databases">
        <authorList>
            <person name="Andreotti S."/>
            <person name="Wyler E."/>
        </authorList>
    </citation>
    <scope>NUCLEOTIDE SEQUENCE</scope>
</reference>
<feature type="compositionally biased region" description="Basic residues" evidence="1">
    <location>
        <begin position="1"/>
        <end position="10"/>
    </location>
</feature>
<protein>
    <submittedName>
        <fullName evidence="2">Gm33815 protein</fullName>
    </submittedName>
</protein>
<sequence>MKKTTSHKKSQTSVRPSRPESQPLQNIIDCRIQHGWKEGEHMFEIGQL</sequence>
<keyword evidence="3" id="KW-1185">Reference proteome</keyword>
<evidence type="ECO:0000313" key="3">
    <source>
        <dbReference type="Proteomes" id="UP001152836"/>
    </source>
</evidence>
<evidence type="ECO:0000313" key="2">
    <source>
        <dbReference type="EMBL" id="CAH6791838.1"/>
    </source>
</evidence>
<gene>
    <name evidence="2" type="primary">Gm33815</name>
    <name evidence="2" type="ORF">PHOROB_LOCUS8904</name>
</gene>
<dbReference type="Proteomes" id="UP001152836">
    <property type="component" value="Unassembled WGS sequence"/>
</dbReference>
<dbReference type="AlphaFoldDB" id="A0AAU9ZJE2"/>
<dbReference type="EMBL" id="CALSGD010001444">
    <property type="protein sequence ID" value="CAH6791838.1"/>
    <property type="molecule type" value="Genomic_DNA"/>
</dbReference>
<accession>A0AAU9ZJE2</accession>
<organism evidence="2 3">
    <name type="scientific">Phodopus roborovskii</name>
    <name type="common">Roborovski's desert hamster</name>
    <name type="synonym">Cricetulus roborovskii</name>
    <dbReference type="NCBI Taxonomy" id="109678"/>
    <lineage>
        <taxon>Eukaryota</taxon>
        <taxon>Metazoa</taxon>
        <taxon>Chordata</taxon>
        <taxon>Craniata</taxon>
        <taxon>Vertebrata</taxon>
        <taxon>Euteleostomi</taxon>
        <taxon>Mammalia</taxon>
        <taxon>Eutheria</taxon>
        <taxon>Euarchontoglires</taxon>
        <taxon>Glires</taxon>
        <taxon>Rodentia</taxon>
        <taxon>Myomorpha</taxon>
        <taxon>Muroidea</taxon>
        <taxon>Cricetidae</taxon>
        <taxon>Cricetinae</taxon>
        <taxon>Phodopus</taxon>
    </lineage>
</organism>
<name>A0AAU9ZJE2_PHORO</name>
<feature type="region of interest" description="Disordered" evidence="1">
    <location>
        <begin position="1"/>
        <end position="25"/>
    </location>
</feature>
<evidence type="ECO:0000256" key="1">
    <source>
        <dbReference type="SAM" id="MobiDB-lite"/>
    </source>
</evidence>
<comment type="caution">
    <text evidence="2">The sequence shown here is derived from an EMBL/GenBank/DDBJ whole genome shotgun (WGS) entry which is preliminary data.</text>
</comment>